<dbReference type="EMBL" id="KT944269">
    <property type="protein sequence ID" value="ALV86564.1"/>
    <property type="molecule type" value="Genomic_DNA"/>
</dbReference>
<proteinExistence type="predicted"/>
<organism evidence="2">
    <name type="scientific">uncultured bacterium 25</name>
    <dbReference type="NCBI Taxonomy" id="1748273"/>
    <lineage>
        <taxon>Bacteria</taxon>
        <taxon>environmental samples</taxon>
    </lineage>
</organism>
<protein>
    <submittedName>
        <fullName evidence="2">FAD dependent oxidoreductase</fullName>
    </submittedName>
</protein>
<dbReference type="InterPro" id="IPR036188">
    <property type="entry name" value="FAD/NAD-bd_sf"/>
</dbReference>
<dbReference type="InterPro" id="IPR006076">
    <property type="entry name" value="FAD-dep_OxRdtase"/>
</dbReference>
<reference evidence="2" key="1">
    <citation type="submission" date="2015-10" db="EMBL/GenBank/DDBJ databases">
        <title>Biosynthesis of SCL-MCL polyhydroxyalkanoates by metagenomic clones in Pseudomonas putida.</title>
        <authorList>
            <person name="Cheng J."/>
            <person name="Charles T.C."/>
        </authorList>
    </citation>
    <scope>NUCLEOTIDE SEQUENCE</scope>
</reference>
<feature type="domain" description="FAD dependent oxidoreductase" evidence="1">
    <location>
        <begin position="38"/>
        <end position="393"/>
    </location>
</feature>
<name>A0A0U3UVU4_9BACT</name>
<sequence>MLLRKELGVVENSYYEASVQRAARFEPARPLEGIATADVCVVGGGLAGLSAALELARGGFSVVLLEAQRVGWGASGRNGGQVIVGFGSDGEEAIEDQFSPEDVRRAWNISVEGLDLMQERIASYAIDCDWQPGYLNLSVKPSKSRALREWMDHVHRVHGYPLQWLGQKEVAECVASDRFHAGTYDARSGHLHPLKYSLGLASAARAAGAQLHENSAAQVIERGPRPVVKTAQGEVRCSFVVLAGNVYLAEYGDDVAPEVSSRIMPVGTYMIATEPMDKERADALMRGRPAASDTNFVLDYFRLSADHRLLFGSGDSYSGRTPRNLIDKIRKSMLAVFPQLSDLGIDHAWGGFVDITMNQAPDFGRIGSNIYYLQGFSGHGLALTGMAGKLAAEAIAGQAERFDLFARIGHHAFPGGTMLRTPALVLGMMYYRLRDMM</sequence>
<dbReference type="AlphaFoldDB" id="A0A0U3UVU4"/>
<dbReference type="PANTHER" id="PTHR13847">
    <property type="entry name" value="SARCOSINE DEHYDROGENASE-RELATED"/>
    <property type="match status" value="1"/>
</dbReference>
<dbReference type="Pfam" id="PF01266">
    <property type="entry name" value="DAO"/>
    <property type="match status" value="1"/>
</dbReference>
<evidence type="ECO:0000313" key="2">
    <source>
        <dbReference type="EMBL" id="ALV86564.1"/>
    </source>
</evidence>
<evidence type="ECO:0000259" key="1">
    <source>
        <dbReference type="Pfam" id="PF01266"/>
    </source>
</evidence>
<dbReference type="PANTHER" id="PTHR13847:SF281">
    <property type="entry name" value="FAD DEPENDENT OXIDOREDUCTASE DOMAIN-CONTAINING PROTEIN"/>
    <property type="match status" value="1"/>
</dbReference>
<dbReference type="Gene3D" id="3.30.9.10">
    <property type="entry name" value="D-Amino Acid Oxidase, subunit A, domain 2"/>
    <property type="match status" value="1"/>
</dbReference>
<dbReference type="Gene3D" id="3.50.50.60">
    <property type="entry name" value="FAD/NAD(P)-binding domain"/>
    <property type="match status" value="1"/>
</dbReference>
<accession>A0A0U3UVU4</accession>
<dbReference type="GO" id="GO:0005737">
    <property type="term" value="C:cytoplasm"/>
    <property type="evidence" value="ECO:0007669"/>
    <property type="project" value="TreeGrafter"/>
</dbReference>
<dbReference type="SUPFAM" id="SSF51905">
    <property type="entry name" value="FAD/NAD(P)-binding domain"/>
    <property type="match status" value="1"/>
</dbReference>